<evidence type="ECO:0000259" key="1">
    <source>
        <dbReference type="Pfam" id="PF12146"/>
    </source>
</evidence>
<keyword evidence="3" id="KW-1185">Reference proteome</keyword>
<evidence type="ECO:0000313" key="2">
    <source>
        <dbReference type="EMBL" id="SNZ01651.1"/>
    </source>
</evidence>
<dbReference type="Pfam" id="PF12146">
    <property type="entry name" value="Hydrolase_4"/>
    <property type="match status" value="1"/>
</dbReference>
<dbReference type="AlphaFoldDB" id="A0A285N1N2"/>
<reference evidence="3" key="1">
    <citation type="submission" date="2017-09" db="EMBL/GenBank/DDBJ databases">
        <authorList>
            <person name="Varghese N."/>
            <person name="Submissions S."/>
        </authorList>
    </citation>
    <scope>NUCLEOTIDE SEQUENCE [LARGE SCALE GENOMIC DNA]</scope>
    <source>
        <strain evidence="3">DSM 25885</strain>
    </source>
</reference>
<sequence>MTGKEIGVKCLDNFILSAIIYTPNEVNAKKKFLIINSATAVAQRLYRNYALFMAEKGFHVLTYDYRGIAASRPSKLRGFQASFTEWGEKDVSSVLHYVKLNYPDFSIGVLGHSIGGTLIGMTPYADHIATVINIGAQTAYYKDWKKDKLKLYFMWHLFFPAITRLVGYFPGKKLRLLEDIPKGVVEQWHARRKKPDMVKQYTGSGIDLYYSQFMGKLLTLAIADDPIGTKPALLRIHNLFQNADRTFETVHPKDIGANKIGHFGFFSRKFRDTLWEQTFQWFDEV</sequence>
<dbReference type="RefSeq" id="WP_097047083.1">
    <property type="nucleotide sequence ID" value="NZ_OBEH01000006.1"/>
</dbReference>
<dbReference type="PIRSF" id="PIRSF037442">
    <property type="entry name" value="UCP037442_abhydr"/>
    <property type="match status" value="1"/>
</dbReference>
<dbReference type="Proteomes" id="UP000219048">
    <property type="component" value="Unassembled WGS sequence"/>
</dbReference>
<accession>A0A285N1N2</accession>
<dbReference type="EMBL" id="OBEH01000006">
    <property type="protein sequence ID" value="SNZ01651.1"/>
    <property type="molecule type" value="Genomic_DNA"/>
</dbReference>
<dbReference type="GO" id="GO:0016787">
    <property type="term" value="F:hydrolase activity"/>
    <property type="evidence" value="ECO:0007669"/>
    <property type="project" value="UniProtKB-KW"/>
</dbReference>
<organism evidence="2 3">
    <name type="scientific">Flagellimonas pacifica</name>
    <dbReference type="NCBI Taxonomy" id="1247520"/>
    <lineage>
        <taxon>Bacteria</taxon>
        <taxon>Pseudomonadati</taxon>
        <taxon>Bacteroidota</taxon>
        <taxon>Flavobacteriia</taxon>
        <taxon>Flavobacteriales</taxon>
        <taxon>Flavobacteriaceae</taxon>
        <taxon>Flagellimonas</taxon>
    </lineage>
</organism>
<evidence type="ECO:0000313" key="3">
    <source>
        <dbReference type="Proteomes" id="UP000219048"/>
    </source>
</evidence>
<dbReference type="InterPro" id="IPR017208">
    <property type="entry name" value="UCP037442_abhydr"/>
</dbReference>
<protein>
    <submittedName>
        <fullName evidence="2">Predicted alpha/beta hydrolase</fullName>
    </submittedName>
</protein>
<dbReference type="InterPro" id="IPR029058">
    <property type="entry name" value="AB_hydrolase_fold"/>
</dbReference>
<dbReference type="Gene3D" id="3.40.50.1820">
    <property type="entry name" value="alpha/beta hydrolase"/>
    <property type="match status" value="1"/>
</dbReference>
<name>A0A285N1N2_9FLAO</name>
<keyword evidence="2" id="KW-0378">Hydrolase</keyword>
<feature type="domain" description="Serine aminopeptidase S33" evidence="1">
    <location>
        <begin position="44"/>
        <end position="135"/>
    </location>
</feature>
<proteinExistence type="predicted"/>
<dbReference type="InterPro" id="IPR022742">
    <property type="entry name" value="Hydrolase_4"/>
</dbReference>
<gene>
    <name evidence="2" type="ORF">SAMN06265377_3493</name>
</gene>
<dbReference type="OrthoDB" id="9785076at2"/>
<dbReference type="SUPFAM" id="SSF53474">
    <property type="entry name" value="alpha/beta-Hydrolases"/>
    <property type="match status" value="1"/>
</dbReference>